<evidence type="ECO:0000313" key="1">
    <source>
        <dbReference type="EMBL" id="KAK9319289.1"/>
    </source>
</evidence>
<protein>
    <submittedName>
        <fullName evidence="1">Uncharacterized protein</fullName>
    </submittedName>
</protein>
<accession>A0ACC3TDN6</accession>
<comment type="caution">
    <text evidence="1">The sequence shown here is derived from an EMBL/GenBank/DDBJ whole genome shotgun (WGS) entry which is preliminary data.</text>
</comment>
<proteinExistence type="predicted"/>
<reference evidence="2" key="1">
    <citation type="journal article" date="2024" name="Front. Bioeng. Biotechnol.">
        <title>Genome-scale model development and genomic sequencing of the oleaginous clade Lipomyces.</title>
        <authorList>
            <person name="Czajka J.J."/>
            <person name="Han Y."/>
            <person name="Kim J."/>
            <person name="Mondo S.J."/>
            <person name="Hofstad B.A."/>
            <person name="Robles A."/>
            <person name="Haridas S."/>
            <person name="Riley R."/>
            <person name="LaButti K."/>
            <person name="Pangilinan J."/>
            <person name="Andreopoulos W."/>
            <person name="Lipzen A."/>
            <person name="Yan J."/>
            <person name="Wang M."/>
            <person name="Ng V."/>
            <person name="Grigoriev I.V."/>
            <person name="Spatafora J.W."/>
            <person name="Magnuson J.K."/>
            <person name="Baker S.E."/>
            <person name="Pomraning K.R."/>
        </authorList>
    </citation>
    <scope>NUCLEOTIDE SEQUENCE [LARGE SCALE GENOMIC DNA]</scope>
    <source>
        <strain evidence="2">CBS 10300</strain>
    </source>
</reference>
<evidence type="ECO:0000313" key="2">
    <source>
        <dbReference type="Proteomes" id="UP001489719"/>
    </source>
</evidence>
<organism evidence="1 2">
    <name type="scientific">Lipomyces orientalis</name>
    <dbReference type="NCBI Taxonomy" id="1233043"/>
    <lineage>
        <taxon>Eukaryota</taxon>
        <taxon>Fungi</taxon>
        <taxon>Dikarya</taxon>
        <taxon>Ascomycota</taxon>
        <taxon>Saccharomycotina</taxon>
        <taxon>Lipomycetes</taxon>
        <taxon>Lipomycetales</taxon>
        <taxon>Lipomycetaceae</taxon>
        <taxon>Lipomyces</taxon>
    </lineage>
</organism>
<dbReference type="Proteomes" id="UP001489719">
    <property type="component" value="Unassembled WGS sequence"/>
</dbReference>
<dbReference type="EMBL" id="MU970202">
    <property type="protein sequence ID" value="KAK9319289.1"/>
    <property type="molecule type" value="Genomic_DNA"/>
</dbReference>
<keyword evidence="2" id="KW-1185">Reference proteome</keyword>
<gene>
    <name evidence="1" type="ORF">V1517DRAFT_333027</name>
</gene>
<sequence>MSAGEPVGSQSLDHNSAQQERKSALKTVEENQAKFQSSEILDNCMSGRVTLRSDTNPTLSKNKLLNLILSELSNATEERVLEYQAVDVGTAHSVAAELDRRAEHAPYRLGYDSLLQNLRVVIMPTKVHDSHVPWFENSLDQMLVSGFLTTQEKASLERYPGTTFKTFGPPYQESRKEPDYCVTPIGSRLPTLVFESGWSESRPQLHNDRDLWLRGGQGFVQVILIIKWTKNANKRVKGDIEVFDLDVAGNLRLLQHEIIFPAPAPAFAVSQQITITRHQLFGPNQPAGQNPAQVTHLYLNDLRVIAARNMGNDGYIPA</sequence>
<name>A0ACC3TDN6_9ASCO</name>